<evidence type="ECO:0000313" key="2">
    <source>
        <dbReference type="Proteomes" id="UP000484164"/>
    </source>
</evidence>
<protein>
    <submittedName>
        <fullName evidence="1">Carboxypeptidase-like regulatory domain-containing protein</fullName>
    </submittedName>
</protein>
<dbReference type="Pfam" id="PF13715">
    <property type="entry name" value="CarbopepD_reg_2"/>
    <property type="match status" value="1"/>
</dbReference>
<dbReference type="Gene3D" id="2.60.40.1120">
    <property type="entry name" value="Carboxypeptidase-like, regulatory domain"/>
    <property type="match status" value="1"/>
</dbReference>
<keyword evidence="2" id="KW-1185">Reference proteome</keyword>
<dbReference type="AlphaFoldDB" id="A0A6L3ZC49"/>
<dbReference type="InterPro" id="IPR043741">
    <property type="entry name" value="DUF5686"/>
</dbReference>
<dbReference type="InterPro" id="IPR008969">
    <property type="entry name" value="CarboxyPept-like_regulatory"/>
</dbReference>
<dbReference type="SUPFAM" id="SSF49464">
    <property type="entry name" value="Carboxypeptidase regulatory domain-like"/>
    <property type="match status" value="1"/>
</dbReference>
<keyword evidence="1" id="KW-0378">Hydrolase</keyword>
<gene>
    <name evidence="1" type="ORF">F8C82_14010</name>
</gene>
<keyword evidence="1" id="KW-0121">Carboxypeptidase</keyword>
<dbReference type="GO" id="GO:0004180">
    <property type="term" value="F:carboxypeptidase activity"/>
    <property type="evidence" value="ECO:0007669"/>
    <property type="project" value="UniProtKB-KW"/>
</dbReference>
<name>A0A6L3ZC49_9FLAO</name>
<dbReference type="Proteomes" id="UP000484164">
    <property type="component" value="Unassembled WGS sequence"/>
</dbReference>
<keyword evidence="1" id="KW-0645">Protease</keyword>
<dbReference type="OrthoDB" id="604691at2"/>
<accession>A0A6L3ZC49</accession>
<reference evidence="1 2" key="1">
    <citation type="submission" date="2019-10" db="EMBL/GenBank/DDBJ databases">
        <title>Genome sequence of Phaeocystidibacter marisrubri JCM30614 (type strain).</title>
        <authorList>
            <person name="Bowman J.P."/>
        </authorList>
    </citation>
    <scope>NUCLEOTIDE SEQUENCE [LARGE SCALE GENOMIC DNA]</scope>
    <source>
        <strain evidence="1 2">JCM 30614</strain>
    </source>
</reference>
<comment type="caution">
    <text evidence="1">The sequence shown here is derived from an EMBL/GenBank/DDBJ whole genome shotgun (WGS) entry which is preliminary data.</text>
</comment>
<organism evidence="1 2">
    <name type="scientific">Phaeocystidibacter marisrubri</name>
    <dbReference type="NCBI Taxonomy" id="1577780"/>
    <lineage>
        <taxon>Bacteria</taxon>
        <taxon>Pseudomonadati</taxon>
        <taxon>Bacteroidota</taxon>
        <taxon>Flavobacteriia</taxon>
        <taxon>Flavobacteriales</taxon>
        <taxon>Phaeocystidibacteraceae</taxon>
        <taxon>Phaeocystidibacter</taxon>
    </lineage>
</organism>
<dbReference type="EMBL" id="WBVQ01000003">
    <property type="protein sequence ID" value="KAB2815206.1"/>
    <property type="molecule type" value="Genomic_DNA"/>
</dbReference>
<proteinExistence type="predicted"/>
<dbReference type="Pfam" id="PF18939">
    <property type="entry name" value="DUF5686"/>
    <property type="match status" value="1"/>
</dbReference>
<sequence length="845" mass="96048">MRNFLALTLVLFSVALSAQVVLRGRVVDAENGQSVPFAGINVNDSRSGFTADADGVFEIRWNAPITHIYVRAFGYNRKRVEIDPATRDIVVRISTASDELNEVEVIAGENPLHKIIRKVIDHRDENNPTELDAFKYQTYSKVLFTIAIDSAMPDFDTAFAPLDTANPDSGWDTDSVQKVDSSGFFARQFASQQHIFMMESVTERKFKSPRDNERVLASRVSGLKTPLFVLISSEMQSFSFYDNYINILGSDRVSPIAPGAIGRYAYIPKDTLYEGSDTIFVIKYFPVKGHRFKGVDGELYITSNNWAVTEVIARPTHQDILGVVTDTSGTVFGVEIHQTYDLVEGHWFPREMMLNFRQFAQDDFGASTIAESNADVDLVGFGRTLIKNIEINPDLSRSDIDRVSVAVDYDATEKDDAFWYQYRGDSLDAREKRTYEFMDSVGQELDIERKIKWLMALTTGKLRWGYFDFNIDRIVRYNVYEGFRLGAGVQTSPKLSNWFSIGGHFGYGFKDKVWKYGYFGEIYLDKSTEATLYGGYDYDIYEIAGTSYKLQRKTIFGSSDYRFLNIPTFDEISDVYGGFRYRIWPNLQMDVSLHRQNRLTMSDYAYRYSDEQGDINLNGFNVLFARLELEYAPNDRYMSGPFGLRPIEITYPRFRLAYEESFDNVFDRSFPYHKINAEAAHQIKRVYTGITTLTLSGSYVSGDVPYTFLSGPQANGVGALSDFTFTNAISSARSFETMPFNQFAADAYVALDIRHSFEDRLFTIGSWAPKIDVLWRSTIGTLSNPELHTGFELQSLEHGYHEVGLEVNELINGLGIGFYQRFGAYYSGAYGDNAAVKLTYRTSVF</sequence>
<dbReference type="RefSeq" id="WP_151694241.1">
    <property type="nucleotide sequence ID" value="NZ_BMGX01000001.1"/>
</dbReference>
<evidence type="ECO:0000313" key="1">
    <source>
        <dbReference type="EMBL" id="KAB2815206.1"/>
    </source>
</evidence>